<comment type="function">
    <text evidence="10">Catalyzes the attachment of proline to tRNA(Pro) in a two-step reaction: proline is first activated by ATP to form Pro-AMP and then transferred to the acceptor end of tRNA(Pro). As ProRS can inadvertently accommodate and process non-cognate amino acids such as alanine and cysteine, to avoid such errors it has two additional distinct editing activities against alanine. One activity is designated as 'pretransfer' editing and involves the tRNA(Pro)-independent hydrolysis of activated Ala-AMP. The other activity is designated 'posttransfer' editing and involves deacylation of mischarged Ala-tRNA(Pro). The misacylated Cys-tRNA(Pro) is not edited by ProRS.</text>
</comment>
<dbReference type="InterPro" id="IPR044140">
    <property type="entry name" value="ProRS_anticodon_short"/>
</dbReference>
<comment type="subcellular location">
    <subcellularLocation>
        <location evidence="1 10">Cytoplasm</location>
    </subcellularLocation>
</comment>
<evidence type="ECO:0000313" key="13">
    <source>
        <dbReference type="Proteomes" id="UP000886890"/>
    </source>
</evidence>
<dbReference type="GO" id="GO:0005829">
    <property type="term" value="C:cytosol"/>
    <property type="evidence" value="ECO:0007669"/>
    <property type="project" value="TreeGrafter"/>
</dbReference>
<evidence type="ECO:0000313" key="12">
    <source>
        <dbReference type="EMBL" id="HIX76066.1"/>
    </source>
</evidence>
<dbReference type="InterPro" id="IPR036754">
    <property type="entry name" value="YbaK/aa-tRNA-synt-asso_dom_sf"/>
</dbReference>
<evidence type="ECO:0000256" key="5">
    <source>
        <dbReference type="ARBA" id="ARBA00022741"/>
    </source>
</evidence>
<dbReference type="SUPFAM" id="SSF55681">
    <property type="entry name" value="Class II aaRS and biotin synthetases"/>
    <property type="match status" value="1"/>
</dbReference>
<evidence type="ECO:0000256" key="6">
    <source>
        <dbReference type="ARBA" id="ARBA00022840"/>
    </source>
</evidence>
<evidence type="ECO:0000256" key="7">
    <source>
        <dbReference type="ARBA" id="ARBA00022917"/>
    </source>
</evidence>
<evidence type="ECO:0000256" key="3">
    <source>
        <dbReference type="ARBA" id="ARBA00022490"/>
    </source>
</evidence>
<feature type="domain" description="Aminoacyl-transfer RNA synthetases class-II family profile" evidence="11">
    <location>
        <begin position="38"/>
        <end position="466"/>
    </location>
</feature>
<dbReference type="PRINTS" id="PR01046">
    <property type="entry name" value="TRNASYNTHPRO"/>
</dbReference>
<dbReference type="GO" id="GO:0006433">
    <property type="term" value="P:prolyl-tRNA aminoacylation"/>
    <property type="evidence" value="ECO:0007669"/>
    <property type="project" value="UniProtKB-UniRule"/>
</dbReference>
<dbReference type="InterPro" id="IPR007214">
    <property type="entry name" value="YbaK/aa-tRNA-synth-assoc-dom"/>
</dbReference>
<dbReference type="Proteomes" id="UP000886890">
    <property type="component" value="Unassembled WGS sequence"/>
</dbReference>
<reference evidence="12" key="2">
    <citation type="submission" date="2021-04" db="EMBL/GenBank/DDBJ databases">
        <authorList>
            <person name="Gilroy R."/>
        </authorList>
    </citation>
    <scope>NUCLEOTIDE SEQUENCE</scope>
    <source>
        <strain evidence="12">CHK183-1962</strain>
    </source>
</reference>
<comment type="similarity">
    <text evidence="10">Belongs to the class-II aminoacyl-tRNA synthetase family. ProS type 1 subfamily.</text>
</comment>
<keyword evidence="7 10" id="KW-0648">Protein biosynthesis</keyword>
<comment type="caution">
    <text evidence="12">The sequence shown here is derived from an EMBL/GenBank/DDBJ whole genome shotgun (WGS) entry which is preliminary data.</text>
</comment>
<dbReference type="Pfam" id="PF03129">
    <property type="entry name" value="HGTP_anticodon"/>
    <property type="match status" value="1"/>
</dbReference>
<comment type="catalytic activity">
    <reaction evidence="9 10">
        <text>tRNA(Pro) + L-proline + ATP = L-prolyl-tRNA(Pro) + AMP + diphosphate</text>
        <dbReference type="Rhea" id="RHEA:14305"/>
        <dbReference type="Rhea" id="RHEA-COMP:9700"/>
        <dbReference type="Rhea" id="RHEA-COMP:9702"/>
        <dbReference type="ChEBI" id="CHEBI:30616"/>
        <dbReference type="ChEBI" id="CHEBI:33019"/>
        <dbReference type="ChEBI" id="CHEBI:60039"/>
        <dbReference type="ChEBI" id="CHEBI:78442"/>
        <dbReference type="ChEBI" id="CHEBI:78532"/>
        <dbReference type="ChEBI" id="CHEBI:456215"/>
        <dbReference type="EC" id="6.1.1.15"/>
    </reaction>
</comment>
<dbReference type="Pfam" id="PF04073">
    <property type="entry name" value="tRNA_edit"/>
    <property type="match status" value="1"/>
</dbReference>
<dbReference type="HAMAP" id="MF_01569">
    <property type="entry name" value="Pro_tRNA_synth_type1"/>
    <property type="match status" value="1"/>
</dbReference>
<dbReference type="InterPro" id="IPR002316">
    <property type="entry name" value="Pro-tRNA-ligase_IIa"/>
</dbReference>
<keyword evidence="5 10" id="KW-0547">Nucleotide-binding</keyword>
<dbReference type="PANTHER" id="PTHR42753:SF2">
    <property type="entry name" value="PROLINE--TRNA LIGASE"/>
    <property type="match status" value="1"/>
</dbReference>
<dbReference type="AlphaFoldDB" id="A0A9D1XBJ3"/>
<keyword evidence="8 10" id="KW-0030">Aminoacyl-tRNA synthetase</keyword>
<keyword evidence="4 10" id="KW-0436">Ligase</keyword>
<dbReference type="EMBL" id="DXEK01000007">
    <property type="protein sequence ID" value="HIX76066.1"/>
    <property type="molecule type" value="Genomic_DNA"/>
</dbReference>
<dbReference type="InterPro" id="IPR006195">
    <property type="entry name" value="aa-tRNA-synth_II"/>
</dbReference>
<organism evidence="12 13">
    <name type="scientific">Candidatus Fusicatenibacter merdavium</name>
    <dbReference type="NCBI Taxonomy" id="2838600"/>
    <lineage>
        <taxon>Bacteria</taxon>
        <taxon>Bacillati</taxon>
        <taxon>Bacillota</taxon>
        <taxon>Clostridia</taxon>
        <taxon>Lachnospirales</taxon>
        <taxon>Lachnospiraceae</taxon>
        <taxon>Fusicatenibacter</taxon>
    </lineage>
</organism>
<dbReference type="SUPFAM" id="SSF55826">
    <property type="entry name" value="YbaK/ProRS associated domain"/>
    <property type="match status" value="1"/>
</dbReference>
<keyword evidence="3 10" id="KW-0963">Cytoplasm</keyword>
<protein>
    <recommendedName>
        <fullName evidence="10">Proline--tRNA ligase</fullName>
        <ecNumber evidence="10">6.1.1.15</ecNumber>
    </recommendedName>
    <alternativeName>
        <fullName evidence="10">Prolyl-tRNA synthetase</fullName>
        <shortName evidence="10">ProRS</shortName>
    </alternativeName>
</protein>
<keyword evidence="6 10" id="KW-0067">ATP-binding</keyword>
<name>A0A9D1XBJ3_9FIRM</name>
<evidence type="ECO:0000256" key="1">
    <source>
        <dbReference type="ARBA" id="ARBA00004496"/>
    </source>
</evidence>
<dbReference type="NCBIfam" id="TIGR00409">
    <property type="entry name" value="proS_fam_II"/>
    <property type="match status" value="1"/>
</dbReference>
<evidence type="ECO:0000256" key="10">
    <source>
        <dbReference type="HAMAP-Rule" id="MF_01569"/>
    </source>
</evidence>
<dbReference type="Gene3D" id="3.40.50.800">
    <property type="entry name" value="Anticodon-binding domain"/>
    <property type="match status" value="1"/>
</dbReference>
<dbReference type="Gene3D" id="3.30.930.10">
    <property type="entry name" value="Bira Bifunctional Protein, Domain 2"/>
    <property type="match status" value="2"/>
</dbReference>
<dbReference type="SUPFAM" id="SSF52954">
    <property type="entry name" value="Class II aaRS ABD-related"/>
    <property type="match status" value="1"/>
</dbReference>
<dbReference type="Pfam" id="PF00587">
    <property type="entry name" value="tRNA-synt_2b"/>
    <property type="match status" value="1"/>
</dbReference>
<gene>
    <name evidence="10" type="primary">proS</name>
    <name evidence="12" type="ORF">H9734_00470</name>
</gene>
<evidence type="ECO:0000256" key="9">
    <source>
        <dbReference type="ARBA" id="ARBA00047671"/>
    </source>
</evidence>
<dbReference type="EC" id="6.1.1.15" evidence="10"/>
<dbReference type="CDD" id="cd00861">
    <property type="entry name" value="ProRS_anticodon_short"/>
    <property type="match status" value="1"/>
</dbReference>
<dbReference type="InterPro" id="IPR002314">
    <property type="entry name" value="aa-tRNA-synt_IIb"/>
</dbReference>
<evidence type="ECO:0000256" key="8">
    <source>
        <dbReference type="ARBA" id="ARBA00023146"/>
    </source>
</evidence>
<dbReference type="GO" id="GO:0005524">
    <property type="term" value="F:ATP binding"/>
    <property type="evidence" value="ECO:0007669"/>
    <property type="project" value="UniProtKB-UniRule"/>
</dbReference>
<dbReference type="InterPro" id="IPR023717">
    <property type="entry name" value="Pro-tRNA-Synthase_IIa_type1"/>
</dbReference>
<evidence type="ECO:0000256" key="4">
    <source>
        <dbReference type="ARBA" id="ARBA00022598"/>
    </source>
</evidence>
<evidence type="ECO:0000259" key="11">
    <source>
        <dbReference type="PROSITE" id="PS50862"/>
    </source>
</evidence>
<dbReference type="NCBIfam" id="NF006625">
    <property type="entry name" value="PRK09194.1"/>
    <property type="match status" value="1"/>
</dbReference>
<sequence>MKVSKLVGERFKEKPADCVVDSHALMIKGGYIKYVANGIYSLFTPGKRVSSKIERIIREEMDAIDGQEVMFPVVLPGSLWEESGRFQSVGPELVRFRDRNNSSMILGMTHEEASVQLVREYANSYSKYPFMIYQIQTKFRDEARPRAGLIRVREFTMKDAYSFHTSQEDLERYYEICYDAYLRIFARAGVPEVVAVKSDSGMMGGSISHEYMLLTPIGEDSIAICEECDYKANMEAADNLVDNSGNTRKAAELEKVYTPDLSTIDDVTKALKLPIENTCKAVVYQKNSDDSFVVVFMRGDMEANETKITNFIGGGIHPANIEDDSVLVAGFIGPYQLNPDVTVLYDQSLKGIEYMSCGANERDYHYIGLNLARDLGQEPEFHDFTKIRDGGICPKCGKPMIKVHRGIEVGNIFQLGTKYTKSMGMKYIDNNNEEQYPIMGCYGIGIGRLAASVCEAHHDEYGPIWPISIAPWEVHICCLRVDDAECKEYADNLYKSLQRKQVEVIYDDRDVRPGAMFSDADLLGVPVRVVVSPRNMKENQVEIVTRDKRYKFMADKDQAEEKILELIGTLKNEIMEKVPQ</sequence>
<dbReference type="PANTHER" id="PTHR42753">
    <property type="entry name" value="MITOCHONDRIAL RIBOSOME PROTEIN L39/PROLYL-TRNA LIGASE FAMILY MEMBER"/>
    <property type="match status" value="1"/>
</dbReference>
<dbReference type="InterPro" id="IPR004154">
    <property type="entry name" value="Anticodon-bd"/>
</dbReference>
<reference evidence="12" key="1">
    <citation type="journal article" date="2021" name="PeerJ">
        <title>Extensive microbial diversity within the chicken gut microbiome revealed by metagenomics and culture.</title>
        <authorList>
            <person name="Gilroy R."/>
            <person name="Ravi A."/>
            <person name="Getino M."/>
            <person name="Pursley I."/>
            <person name="Horton D.L."/>
            <person name="Alikhan N.F."/>
            <person name="Baker D."/>
            <person name="Gharbi K."/>
            <person name="Hall N."/>
            <person name="Watson M."/>
            <person name="Adriaenssens E.M."/>
            <person name="Foster-Nyarko E."/>
            <person name="Jarju S."/>
            <person name="Secka A."/>
            <person name="Antonio M."/>
            <person name="Oren A."/>
            <person name="Chaudhuri R.R."/>
            <person name="La Ragione R."/>
            <person name="Hildebrand F."/>
            <person name="Pallen M.J."/>
        </authorList>
    </citation>
    <scope>NUCLEOTIDE SEQUENCE</scope>
    <source>
        <strain evidence="12">CHK183-1962</strain>
    </source>
</reference>
<comment type="subunit">
    <text evidence="2 10">Homodimer.</text>
</comment>
<dbReference type="GO" id="GO:0004827">
    <property type="term" value="F:proline-tRNA ligase activity"/>
    <property type="evidence" value="ECO:0007669"/>
    <property type="project" value="UniProtKB-UniRule"/>
</dbReference>
<dbReference type="GO" id="GO:0140096">
    <property type="term" value="F:catalytic activity, acting on a protein"/>
    <property type="evidence" value="ECO:0007669"/>
    <property type="project" value="UniProtKB-ARBA"/>
</dbReference>
<dbReference type="GO" id="GO:0002161">
    <property type="term" value="F:aminoacyl-tRNA deacylase activity"/>
    <property type="evidence" value="ECO:0007669"/>
    <property type="project" value="InterPro"/>
</dbReference>
<dbReference type="CDD" id="cd04334">
    <property type="entry name" value="ProRS-INS"/>
    <property type="match status" value="1"/>
</dbReference>
<dbReference type="InterPro" id="IPR050062">
    <property type="entry name" value="Pro-tRNA_synthetase"/>
</dbReference>
<dbReference type="PROSITE" id="PS50862">
    <property type="entry name" value="AA_TRNA_LIGASE_II"/>
    <property type="match status" value="1"/>
</dbReference>
<dbReference type="InterPro" id="IPR004500">
    <property type="entry name" value="Pro-tRNA-synth_IIa_bac-type"/>
</dbReference>
<comment type="domain">
    <text evidence="10">Consists of three domains: the N-terminal catalytic domain, the editing domain and the C-terminal anticodon-binding domain.</text>
</comment>
<evidence type="ECO:0000256" key="2">
    <source>
        <dbReference type="ARBA" id="ARBA00011738"/>
    </source>
</evidence>
<dbReference type="GO" id="GO:0016740">
    <property type="term" value="F:transferase activity"/>
    <property type="evidence" value="ECO:0007669"/>
    <property type="project" value="UniProtKB-ARBA"/>
</dbReference>
<accession>A0A9D1XBJ3</accession>
<dbReference type="InterPro" id="IPR045864">
    <property type="entry name" value="aa-tRNA-synth_II/BPL/LPL"/>
</dbReference>
<dbReference type="InterPro" id="IPR036621">
    <property type="entry name" value="Anticodon-bd_dom_sf"/>
</dbReference>
<proteinExistence type="inferred from homology"/>